<keyword evidence="1" id="KW-1133">Transmembrane helix</keyword>
<sequence length="403" mass="45418">MKNNQQFKDWIKTTQNVKASQALHDQIDAMTHPHRFKHILKLSVGTLGVLTLGFLLLVNVSKSFYIFALDTPLKEIALAFRFIDDTVQQAIDANKYQPINTTLHHEGKKLLIETMIVDSNTIIFKTDRSNLLGVDIVVTDAQNKNPSTLIFGEATDSNLTILSFDRDIVDKDIIHITQPNATTLSIEVDGSKKVTPQQIELNQTIHEPSGTITLESFTFGGIKSQLMVHVEPIESMKLVTMKVRLITTSGEIINSPTSTTYNDAHQVTVHFDTGSILDTGIESVELIYSSFINIDHETIIYDPKTDAFSFLPNEVNYLGQEISESNVIFRFEKISLSEYDFSNFLSPNGLSYTGFPVLQEENQIVLDEQEYQAVISEHSVIEFTNSIPDVRSFEVYRFTLNTD</sequence>
<gene>
    <name evidence="2" type="ORF">AOC36_02335</name>
</gene>
<name>A0A0X8GYQ8_9FIRM</name>
<keyword evidence="1" id="KW-0812">Transmembrane</keyword>
<proteinExistence type="predicted"/>
<dbReference type="Proteomes" id="UP000063781">
    <property type="component" value="Chromosome"/>
</dbReference>
<protein>
    <recommendedName>
        <fullName evidence="4">DUF4179 domain-containing protein</fullName>
    </recommendedName>
</protein>
<keyword evidence="1" id="KW-0472">Membrane</keyword>
<evidence type="ECO:0000313" key="3">
    <source>
        <dbReference type="Proteomes" id="UP000063781"/>
    </source>
</evidence>
<dbReference type="STRING" id="1514105.AOC36_02335"/>
<dbReference type="KEGG" id="erl:AOC36_02335"/>
<accession>A0A0X8GYQ8</accession>
<evidence type="ECO:0008006" key="4">
    <source>
        <dbReference type="Google" id="ProtNLM"/>
    </source>
</evidence>
<evidence type="ECO:0000313" key="2">
    <source>
        <dbReference type="EMBL" id="AMC92862.1"/>
    </source>
</evidence>
<dbReference type="RefSeq" id="WP_067630882.1">
    <property type="nucleotide sequence ID" value="NZ_CP013213.1"/>
</dbReference>
<reference evidence="2 3" key="1">
    <citation type="submission" date="2015-10" db="EMBL/GenBank/DDBJ databases">
        <title>Erysipelothrix larvae sp. LV19 isolated from the larval gut of the rhinoceros beetle, Trypoxylus dichotomus.</title>
        <authorList>
            <person name="Lim S."/>
            <person name="Kim B.-C."/>
        </authorList>
    </citation>
    <scope>NUCLEOTIDE SEQUENCE [LARGE SCALE GENOMIC DNA]</scope>
    <source>
        <strain evidence="2 3">LV19</strain>
    </source>
</reference>
<feature type="transmembrane region" description="Helical" evidence="1">
    <location>
        <begin position="39"/>
        <end position="58"/>
    </location>
</feature>
<evidence type="ECO:0000256" key="1">
    <source>
        <dbReference type="SAM" id="Phobius"/>
    </source>
</evidence>
<dbReference type="AlphaFoldDB" id="A0A0X8GYQ8"/>
<organism evidence="2 3">
    <name type="scientific">Erysipelothrix larvae</name>
    <dbReference type="NCBI Taxonomy" id="1514105"/>
    <lineage>
        <taxon>Bacteria</taxon>
        <taxon>Bacillati</taxon>
        <taxon>Bacillota</taxon>
        <taxon>Erysipelotrichia</taxon>
        <taxon>Erysipelotrichales</taxon>
        <taxon>Erysipelotrichaceae</taxon>
        <taxon>Erysipelothrix</taxon>
    </lineage>
</organism>
<dbReference type="EMBL" id="CP013213">
    <property type="protein sequence ID" value="AMC92862.1"/>
    <property type="molecule type" value="Genomic_DNA"/>
</dbReference>
<keyword evidence="3" id="KW-1185">Reference proteome</keyword>